<keyword evidence="7 9" id="KW-0675">Receptor</keyword>
<feature type="transmembrane region" description="Helical" evidence="10">
    <location>
        <begin position="234"/>
        <end position="251"/>
    </location>
</feature>
<dbReference type="AlphaFoldDB" id="A0AA88MWH8"/>
<comment type="similarity">
    <text evidence="9">Belongs to the G-protein coupled receptor 1 family.</text>
</comment>
<keyword evidence="5 9" id="KW-0297">G-protein coupled receptor</keyword>
<dbReference type="PRINTS" id="PR00237">
    <property type="entry name" value="GPCRRHODOPSN"/>
</dbReference>
<keyword evidence="8 9" id="KW-0807">Transducer</keyword>
<dbReference type="InterPro" id="IPR017452">
    <property type="entry name" value="GPCR_Rhodpsn_7TM"/>
</dbReference>
<gene>
    <name evidence="12" type="ORF">Q5P01_009553</name>
</gene>
<comment type="subcellular location">
    <subcellularLocation>
        <location evidence="1">Cell membrane</location>
        <topology evidence="1">Multi-pass membrane protein</topology>
    </subcellularLocation>
</comment>
<accession>A0AA88MWH8</accession>
<evidence type="ECO:0000256" key="9">
    <source>
        <dbReference type="RuleBase" id="RU000688"/>
    </source>
</evidence>
<dbReference type="SUPFAM" id="SSF81321">
    <property type="entry name" value="Family A G protein-coupled receptor-like"/>
    <property type="match status" value="1"/>
</dbReference>
<feature type="domain" description="G-protein coupled receptors family 1 profile" evidence="11">
    <location>
        <begin position="36"/>
        <end position="290"/>
    </location>
</feature>
<evidence type="ECO:0000259" key="11">
    <source>
        <dbReference type="PROSITE" id="PS50262"/>
    </source>
</evidence>
<feature type="transmembrane region" description="Helical" evidence="10">
    <location>
        <begin position="274"/>
        <end position="294"/>
    </location>
</feature>
<name>A0AA88MWH8_CHASR</name>
<dbReference type="PANTHER" id="PTHR24233">
    <property type="entry name" value="P2Y PURINOCEPTOR-RELATED G-PROTEIN COUPLED RECEPTOR"/>
    <property type="match status" value="1"/>
</dbReference>
<keyword evidence="3 9" id="KW-0812">Transmembrane</keyword>
<dbReference type="PROSITE" id="PS00237">
    <property type="entry name" value="G_PROTEIN_RECEP_F1_1"/>
    <property type="match status" value="1"/>
</dbReference>
<comment type="caution">
    <text evidence="12">The sequence shown here is derived from an EMBL/GenBank/DDBJ whole genome shotgun (WGS) entry which is preliminary data.</text>
</comment>
<dbReference type="PRINTS" id="PR01157">
    <property type="entry name" value="P2YPURNOCPTR"/>
</dbReference>
<dbReference type="Gene3D" id="1.20.1070.10">
    <property type="entry name" value="Rhodopsin 7-helix transmembrane proteins"/>
    <property type="match status" value="1"/>
</dbReference>
<evidence type="ECO:0000256" key="8">
    <source>
        <dbReference type="ARBA" id="ARBA00023224"/>
    </source>
</evidence>
<evidence type="ECO:0000256" key="10">
    <source>
        <dbReference type="SAM" id="Phobius"/>
    </source>
</evidence>
<evidence type="ECO:0000256" key="2">
    <source>
        <dbReference type="ARBA" id="ARBA00022475"/>
    </source>
</evidence>
<feature type="transmembrane region" description="Helical" evidence="10">
    <location>
        <begin position="84"/>
        <end position="110"/>
    </location>
</feature>
<organism evidence="12 13">
    <name type="scientific">Channa striata</name>
    <name type="common">Snakehead murrel</name>
    <name type="synonym">Ophicephalus striatus</name>
    <dbReference type="NCBI Taxonomy" id="64152"/>
    <lineage>
        <taxon>Eukaryota</taxon>
        <taxon>Metazoa</taxon>
        <taxon>Chordata</taxon>
        <taxon>Craniata</taxon>
        <taxon>Vertebrata</taxon>
        <taxon>Euteleostomi</taxon>
        <taxon>Actinopterygii</taxon>
        <taxon>Neopterygii</taxon>
        <taxon>Teleostei</taxon>
        <taxon>Neoteleostei</taxon>
        <taxon>Acanthomorphata</taxon>
        <taxon>Anabantaria</taxon>
        <taxon>Anabantiformes</taxon>
        <taxon>Channoidei</taxon>
        <taxon>Channidae</taxon>
        <taxon>Channa</taxon>
    </lineage>
</organism>
<evidence type="ECO:0000256" key="5">
    <source>
        <dbReference type="ARBA" id="ARBA00023040"/>
    </source>
</evidence>
<protein>
    <recommendedName>
        <fullName evidence="11">G-protein coupled receptors family 1 profile domain-containing protein</fullName>
    </recommendedName>
</protein>
<feature type="transmembrane region" description="Helical" evidence="10">
    <location>
        <begin position="59"/>
        <end position="78"/>
    </location>
</feature>
<proteinExistence type="inferred from homology"/>
<dbReference type="InterPro" id="IPR000276">
    <property type="entry name" value="GPCR_Rhodpsn"/>
</dbReference>
<dbReference type="Pfam" id="PF00001">
    <property type="entry name" value="7tm_1"/>
    <property type="match status" value="1"/>
</dbReference>
<feature type="transmembrane region" description="Helical" evidence="10">
    <location>
        <begin position="184"/>
        <end position="207"/>
    </location>
</feature>
<dbReference type="PROSITE" id="PS50262">
    <property type="entry name" value="G_PROTEIN_RECEP_F1_2"/>
    <property type="match status" value="1"/>
</dbReference>
<evidence type="ECO:0000256" key="7">
    <source>
        <dbReference type="ARBA" id="ARBA00023170"/>
    </source>
</evidence>
<evidence type="ECO:0000313" key="12">
    <source>
        <dbReference type="EMBL" id="KAK2846554.1"/>
    </source>
</evidence>
<keyword evidence="6 10" id="KW-0472">Membrane</keyword>
<keyword evidence="2" id="KW-1003">Cell membrane</keyword>
<keyword evidence="13" id="KW-1185">Reference proteome</keyword>
<dbReference type="EMBL" id="JAUPFM010000007">
    <property type="protein sequence ID" value="KAK2846554.1"/>
    <property type="molecule type" value="Genomic_DNA"/>
</dbReference>
<dbReference type="GO" id="GO:0005886">
    <property type="term" value="C:plasma membrane"/>
    <property type="evidence" value="ECO:0007669"/>
    <property type="project" value="UniProtKB-SubCell"/>
</dbReference>
<reference evidence="12" key="1">
    <citation type="submission" date="2023-07" db="EMBL/GenBank/DDBJ databases">
        <title>Chromosome-level Genome Assembly of Striped Snakehead (Channa striata).</title>
        <authorList>
            <person name="Liu H."/>
        </authorList>
    </citation>
    <scope>NUCLEOTIDE SEQUENCE</scope>
    <source>
        <strain evidence="12">Gz</strain>
        <tissue evidence="12">Muscle</tissue>
    </source>
</reference>
<keyword evidence="4 10" id="KW-1133">Transmembrane helix</keyword>
<evidence type="ECO:0000256" key="6">
    <source>
        <dbReference type="ARBA" id="ARBA00023136"/>
    </source>
</evidence>
<dbReference type="PANTHER" id="PTHR24233:SF11">
    <property type="entry name" value="P2Y PURINOCEPTOR 14-LIKE"/>
    <property type="match status" value="1"/>
</dbReference>
<feature type="transmembrane region" description="Helical" evidence="10">
    <location>
        <begin position="131"/>
        <end position="153"/>
    </location>
</feature>
<evidence type="ECO:0000256" key="4">
    <source>
        <dbReference type="ARBA" id="ARBA00022989"/>
    </source>
</evidence>
<dbReference type="GO" id="GO:0045028">
    <property type="term" value="F:G protein-coupled purinergic nucleotide receptor activity"/>
    <property type="evidence" value="ECO:0007669"/>
    <property type="project" value="TreeGrafter"/>
</dbReference>
<feature type="transmembrane region" description="Helical" evidence="10">
    <location>
        <begin position="26"/>
        <end position="47"/>
    </location>
</feature>
<evidence type="ECO:0000256" key="1">
    <source>
        <dbReference type="ARBA" id="ARBA00004651"/>
    </source>
</evidence>
<evidence type="ECO:0000256" key="3">
    <source>
        <dbReference type="ARBA" id="ARBA00022692"/>
    </source>
</evidence>
<evidence type="ECO:0000313" key="13">
    <source>
        <dbReference type="Proteomes" id="UP001187415"/>
    </source>
</evidence>
<sequence>MDDPPSLNQSSGSNGTHCESSNTSSYIYFIIYYSLMFLVGLVLNGFTLKVYCCTKQQPASSGVTIYLKNLAAADFLLTPPSISASVYCSFGASTFYLNMYASILFMGYIAANRYLKIVHPLGTHFLQTARAAQIISTVTWIFLLSMMTTYVLLSFLTQKSLPTVLHTVSCDVLHSPELSLLYKVIHTFSVTFFLVVLVSLVVFYYRLSRRLTLAQQRQPASSSSKKLAKSRRNMLVLVSVFCICFVPYHLVRLPYAFLKRRCSWSQALFYLKELVIVVSVLNVCFDPLIYFIFCKAFRAQLRLRNMFTVIDTPMTVGNTERKSSDGRTSTTINRKMLVNVALNQNSEL</sequence>
<dbReference type="Proteomes" id="UP001187415">
    <property type="component" value="Unassembled WGS sequence"/>
</dbReference>